<organism evidence="1 2">
    <name type="scientific">Pistacia atlantica</name>
    <dbReference type="NCBI Taxonomy" id="434234"/>
    <lineage>
        <taxon>Eukaryota</taxon>
        <taxon>Viridiplantae</taxon>
        <taxon>Streptophyta</taxon>
        <taxon>Embryophyta</taxon>
        <taxon>Tracheophyta</taxon>
        <taxon>Spermatophyta</taxon>
        <taxon>Magnoliopsida</taxon>
        <taxon>eudicotyledons</taxon>
        <taxon>Gunneridae</taxon>
        <taxon>Pentapetalae</taxon>
        <taxon>rosids</taxon>
        <taxon>malvids</taxon>
        <taxon>Sapindales</taxon>
        <taxon>Anacardiaceae</taxon>
        <taxon>Pistacia</taxon>
    </lineage>
</organism>
<accession>A0ACC1BX92</accession>
<name>A0ACC1BX92_9ROSI</name>
<reference evidence="2" key="1">
    <citation type="journal article" date="2023" name="G3 (Bethesda)">
        <title>Genome assembly and association tests identify interacting loci associated with vigor, precocity, and sex in interspecific pistachio rootstocks.</title>
        <authorList>
            <person name="Palmer W."/>
            <person name="Jacygrad E."/>
            <person name="Sagayaradj S."/>
            <person name="Cavanaugh K."/>
            <person name="Han R."/>
            <person name="Bertier L."/>
            <person name="Beede B."/>
            <person name="Kafkas S."/>
            <person name="Golino D."/>
            <person name="Preece J."/>
            <person name="Michelmore R."/>
        </authorList>
    </citation>
    <scope>NUCLEOTIDE SEQUENCE [LARGE SCALE GENOMIC DNA]</scope>
</reference>
<sequence>MKDLKDLAKDVSAINRIEGSMETFMIGYALQYFKWLQHTGSLTNWSAFVHALGKRFGPSDFYDEGELAKLRQNSSVAAYQKRFEALSNRLLRPTSLTEAIGLARTQEAHLAARPRNLNSSRLNIRSRAPPNATVMIHLLQMTMPASNHASYGATWASGYIHPHRYWFYPQFLGSSSSLKKTGLSVDTNAKFDVMVANGNKLPSTGRCTNTTLTIQGTLIHVDFYLLSL</sequence>
<evidence type="ECO:0000313" key="2">
    <source>
        <dbReference type="Proteomes" id="UP001164250"/>
    </source>
</evidence>
<proteinExistence type="predicted"/>
<dbReference type="EMBL" id="CM047899">
    <property type="protein sequence ID" value="KAJ0103542.1"/>
    <property type="molecule type" value="Genomic_DNA"/>
</dbReference>
<dbReference type="Proteomes" id="UP001164250">
    <property type="component" value="Chromosome 3"/>
</dbReference>
<evidence type="ECO:0000313" key="1">
    <source>
        <dbReference type="EMBL" id="KAJ0103542.1"/>
    </source>
</evidence>
<protein>
    <submittedName>
        <fullName evidence="1">Uncharacterized protein</fullName>
    </submittedName>
</protein>
<gene>
    <name evidence="1" type="ORF">Patl1_05284</name>
</gene>
<keyword evidence="2" id="KW-1185">Reference proteome</keyword>
<comment type="caution">
    <text evidence="1">The sequence shown here is derived from an EMBL/GenBank/DDBJ whole genome shotgun (WGS) entry which is preliminary data.</text>
</comment>